<name>A0A8R1DY44_CAEJA</name>
<feature type="region of interest" description="Disordered" evidence="1">
    <location>
        <begin position="71"/>
        <end position="108"/>
    </location>
</feature>
<proteinExistence type="predicted"/>
<sequence>MEVESTDGASKSSSSSSSAEDSDDDFEVEIVGKKGKNAAKAKKMDSSSSEGEDDDAKIRIKLAAIERKMDRDVKKQRLLQKASREVAEADGVDDGDGGDRDPDPDPDLICEFESNRVKKYRKRRVFRRKMLRDPQTAKRRRKIQRNTVDVTENFTCDTFMEFGSTVTSLVTEIDPNDEEIDHKALKRAFKMFGLSDSGDSAEEGSEEEDEADIIGQNLKFYQSRNARERIDQMNNLPSNPFAEKLVGYNNQKAIHGSNSSVIRNYHPDIFKDEKLHRLPPALVWERPFTHLVYQKSVFDPNQETNDFLRKIEEEKKKDLEQKLLDEIHERVRQKTIEKNPQLAVFDDSQMFYDDGTKKGETSYQLDCNPVSSASNAQEFDEIKQEDAVDAVDADDFQSLLIDCDNF</sequence>
<evidence type="ECO:0000313" key="3">
    <source>
        <dbReference type="Proteomes" id="UP000005237"/>
    </source>
</evidence>
<keyword evidence="3" id="KW-1185">Reference proteome</keyword>
<feature type="region of interest" description="Disordered" evidence="1">
    <location>
        <begin position="1"/>
        <end position="57"/>
    </location>
</feature>
<dbReference type="EnsemblMetazoa" id="CJA13833.1">
    <property type="protein sequence ID" value="CJA13833.1"/>
    <property type="gene ID" value="WBGene00133037"/>
</dbReference>
<dbReference type="AlphaFoldDB" id="A0A8R1DY44"/>
<protein>
    <submittedName>
        <fullName evidence="2">Uncharacterized protein</fullName>
    </submittedName>
</protein>
<evidence type="ECO:0000313" key="2">
    <source>
        <dbReference type="EnsemblMetazoa" id="CJA13833.1"/>
    </source>
</evidence>
<accession>A0A8R1DY44</accession>
<reference evidence="3" key="1">
    <citation type="submission" date="2010-08" db="EMBL/GenBank/DDBJ databases">
        <authorList>
            <consortium name="Caenorhabditis japonica Sequencing Consortium"/>
            <person name="Wilson R.K."/>
        </authorList>
    </citation>
    <scope>NUCLEOTIDE SEQUENCE [LARGE SCALE GENOMIC DNA]</scope>
    <source>
        <strain evidence="3">DF5081</strain>
    </source>
</reference>
<reference evidence="2" key="2">
    <citation type="submission" date="2022-06" db="UniProtKB">
        <authorList>
            <consortium name="EnsemblMetazoa"/>
        </authorList>
    </citation>
    <scope>IDENTIFICATION</scope>
    <source>
        <strain evidence="2">DF5081</strain>
    </source>
</reference>
<organism evidence="2 3">
    <name type="scientific">Caenorhabditis japonica</name>
    <dbReference type="NCBI Taxonomy" id="281687"/>
    <lineage>
        <taxon>Eukaryota</taxon>
        <taxon>Metazoa</taxon>
        <taxon>Ecdysozoa</taxon>
        <taxon>Nematoda</taxon>
        <taxon>Chromadorea</taxon>
        <taxon>Rhabditida</taxon>
        <taxon>Rhabditina</taxon>
        <taxon>Rhabditomorpha</taxon>
        <taxon>Rhabditoidea</taxon>
        <taxon>Rhabditidae</taxon>
        <taxon>Peloderinae</taxon>
        <taxon>Caenorhabditis</taxon>
    </lineage>
</organism>
<evidence type="ECO:0000256" key="1">
    <source>
        <dbReference type="SAM" id="MobiDB-lite"/>
    </source>
</evidence>
<feature type="compositionally biased region" description="Low complexity" evidence="1">
    <location>
        <begin position="1"/>
        <end position="19"/>
    </location>
</feature>
<dbReference type="Proteomes" id="UP000005237">
    <property type="component" value="Unassembled WGS sequence"/>
</dbReference>